<dbReference type="Gene3D" id="1.10.10.60">
    <property type="entry name" value="Homeodomain-like"/>
    <property type="match status" value="1"/>
</dbReference>
<keyword evidence="1" id="KW-0547">Nucleotide-binding</keyword>
<dbReference type="SMART" id="SM00382">
    <property type="entry name" value="AAA"/>
    <property type="match status" value="1"/>
</dbReference>
<dbReference type="PANTHER" id="PTHR32071">
    <property type="entry name" value="TRANSCRIPTIONAL REGULATORY PROTEIN"/>
    <property type="match status" value="1"/>
</dbReference>
<dbReference type="Pfam" id="PF25601">
    <property type="entry name" value="AAA_lid_14"/>
    <property type="match status" value="1"/>
</dbReference>
<dbReference type="PANTHER" id="PTHR32071:SF121">
    <property type="entry name" value="SIGMA L-DEPENDENT TRANSCRIPTIONAL REGULATOR YQIR-RELATED"/>
    <property type="match status" value="1"/>
</dbReference>
<dbReference type="InterPro" id="IPR027417">
    <property type="entry name" value="P-loop_NTPase"/>
</dbReference>
<dbReference type="EMBL" id="JASBRG010000007">
    <property type="protein sequence ID" value="MDI3321756.1"/>
    <property type="molecule type" value="Genomic_DNA"/>
</dbReference>
<dbReference type="PRINTS" id="PR01590">
    <property type="entry name" value="HTHFIS"/>
</dbReference>
<dbReference type="Pfam" id="PF02954">
    <property type="entry name" value="HTH_8"/>
    <property type="match status" value="1"/>
</dbReference>
<dbReference type="Gene3D" id="3.40.50.300">
    <property type="entry name" value="P-loop containing nucleotide triphosphate hydrolases"/>
    <property type="match status" value="1"/>
</dbReference>
<evidence type="ECO:0000256" key="4">
    <source>
        <dbReference type="ARBA" id="ARBA00023163"/>
    </source>
</evidence>
<proteinExistence type="predicted"/>
<evidence type="ECO:0000313" key="6">
    <source>
        <dbReference type="EMBL" id="MDI3321756.1"/>
    </source>
</evidence>
<evidence type="ECO:0000256" key="1">
    <source>
        <dbReference type="ARBA" id="ARBA00022741"/>
    </source>
</evidence>
<evidence type="ECO:0000259" key="5">
    <source>
        <dbReference type="PROSITE" id="PS50045"/>
    </source>
</evidence>
<dbReference type="Proteomes" id="UP001226434">
    <property type="component" value="Unassembled WGS sequence"/>
</dbReference>
<dbReference type="InterPro" id="IPR002078">
    <property type="entry name" value="Sigma_54_int"/>
</dbReference>
<dbReference type="PROSITE" id="PS50045">
    <property type="entry name" value="SIGMA54_INTERACT_4"/>
    <property type="match status" value="1"/>
</dbReference>
<sequence length="426" mass="47800">MDTQSIKNRFGIIGNSPALNHALNVAVQVANTDLSVLINGESGVGKEVFSQIIHALSARKHNPFIAVNCGAIPEGTIDSELFGHEKGSFTGAVDSRKGYFETVNGGTIFLDEIGEMPLGTQARLLRVLETGEYIRVGSSKVQKTDVRVIAATNKDLLEFTYKGKFREDLYYRLNTVPIRVPALRDRKEDIPLLFRKFSVDFAERYKTAPVQLDEDARNVLVNYGWPGNVRELKNIAEQISVLSVDKNITGRELQIFLPQNNNSNRLPMLVASNTQNANGNDFSNEREILYKLFFDMKKDVTELKKMFAEIIKNPSSAAVAAAYAHDNLMNDYTPIGELQPNTSIQAQPYVQVQAPAAHAAQPVIMEHEDIHEHEEVEESLNIMDKEKELIIKALKKHKGKRKDAALDLGISERTLYRKLKEYDIDD</sequence>
<dbReference type="InterPro" id="IPR025944">
    <property type="entry name" value="Sigma_54_int_dom_CS"/>
</dbReference>
<dbReference type="InterPro" id="IPR025662">
    <property type="entry name" value="Sigma_54_int_dom_ATP-bd_1"/>
</dbReference>
<dbReference type="InterPro" id="IPR002197">
    <property type="entry name" value="HTH_Fis"/>
</dbReference>
<gene>
    <name evidence="6" type="ORF">QJ048_18305</name>
</gene>
<dbReference type="Gene3D" id="1.10.8.60">
    <property type="match status" value="1"/>
</dbReference>
<dbReference type="InterPro" id="IPR009057">
    <property type="entry name" value="Homeodomain-like_sf"/>
</dbReference>
<evidence type="ECO:0000256" key="2">
    <source>
        <dbReference type="ARBA" id="ARBA00022840"/>
    </source>
</evidence>
<dbReference type="SUPFAM" id="SSF46689">
    <property type="entry name" value="Homeodomain-like"/>
    <property type="match status" value="1"/>
</dbReference>
<feature type="domain" description="Sigma-54 factor interaction" evidence="5">
    <location>
        <begin position="12"/>
        <end position="241"/>
    </location>
</feature>
<dbReference type="InterPro" id="IPR058031">
    <property type="entry name" value="AAA_lid_NorR"/>
</dbReference>
<reference evidence="6 7" key="1">
    <citation type="submission" date="2023-05" db="EMBL/GenBank/DDBJ databases">
        <title>Genome sequence of Pinibacter sp. MAH-24.</title>
        <authorList>
            <person name="Huq M.A."/>
        </authorList>
    </citation>
    <scope>NUCLEOTIDE SEQUENCE [LARGE SCALE GENOMIC DNA]</scope>
    <source>
        <strain evidence="6 7">MAH-24</strain>
    </source>
</reference>
<dbReference type="RefSeq" id="WP_282335862.1">
    <property type="nucleotide sequence ID" value="NZ_JASBRG010000007.1"/>
</dbReference>
<keyword evidence="3" id="KW-0805">Transcription regulation</keyword>
<keyword evidence="2" id="KW-0067">ATP-binding</keyword>
<dbReference type="PROSITE" id="PS00688">
    <property type="entry name" value="SIGMA54_INTERACT_3"/>
    <property type="match status" value="1"/>
</dbReference>
<name>A0ABT6RH61_9BACT</name>
<keyword evidence="4" id="KW-0804">Transcription</keyword>
<protein>
    <submittedName>
        <fullName evidence="6">Sigma-54 dependent transcriptional regulator</fullName>
    </submittedName>
</protein>
<accession>A0ABT6RH61</accession>
<dbReference type="SUPFAM" id="SSF52540">
    <property type="entry name" value="P-loop containing nucleoside triphosphate hydrolases"/>
    <property type="match status" value="1"/>
</dbReference>
<dbReference type="InterPro" id="IPR003593">
    <property type="entry name" value="AAA+_ATPase"/>
</dbReference>
<dbReference type="CDD" id="cd00009">
    <property type="entry name" value="AAA"/>
    <property type="match status" value="1"/>
</dbReference>
<dbReference type="PROSITE" id="PS00675">
    <property type="entry name" value="SIGMA54_INTERACT_1"/>
    <property type="match status" value="1"/>
</dbReference>
<comment type="caution">
    <text evidence="6">The sequence shown here is derived from an EMBL/GenBank/DDBJ whole genome shotgun (WGS) entry which is preliminary data.</text>
</comment>
<dbReference type="Pfam" id="PF00158">
    <property type="entry name" value="Sigma54_activat"/>
    <property type="match status" value="1"/>
</dbReference>
<evidence type="ECO:0000313" key="7">
    <source>
        <dbReference type="Proteomes" id="UP001226434"/>
    </source>
</evidence>
<evidence type="ECO:0000256" key="3">
    <source>
        <dbReference type="ARBA" id="ARBA00023015"/>
    </source>
</evidence>
<keyword evidence="7" id="KW-1185">Reference proteome</keyword>
<organism evidence="6 7">
    <name type="scientific">Pinibacter soli</name>
    <dbReference type="NCBI Taxonomy" id="3044211"/>
    <lineage>
        <taxon>Bacteria</taxon>
        <taxon>Pseudomonadati</taxon>
        <taxon>Bacteroidota</taxon>
        <taxon>Chitinophagia</taxon>
        <taxon>Chitinophagales</taxon>
        <taxon>Chitinophagaceae</taxon>
        <taxon>Pinibacter</taxon>
    </lineage>
</organism>